<reference evidence="1 2" key="1">
    <citation type="submission" date="2024-05" db="EMBL/GenBank/DDBJ databases">
        <title>Long read based assembly of the Candida bracarensis genome reveals expanded adhesin content.</title>
        <authorList>
            <person name="Marcet-Houben M."/>
            <person name="Ksiezopolska E."/>
            <person name="Gabaldon T."/>
        </authorList>
    </citation>
    <scope>NUCLEOTIDE SEQUENCE [LARGE SCALE GENOMIC DNA]</scope>
    <source>
        <strain evidence="1 2">CBM6</strain>
    </source>
</reference>
<evidence type="ECO:0000313" key="2">
    <source>
        <dbReference type="Proteomes" id="UP001623330"/>
    </source>
</evidence>
<protein>
    <submittedName>
        <fullName evidence="1">Uncharacterized protein</fullName>
    </submittedName>
</protein>
<dbReference type="Proteomes" id="UP001623330">
    <property type="component" value="Unassembled WGS sequence"/>
</dbReference>
<evidence type="ECO:0000313" key="1">
    <source>
        <dbReference type="EMBL" id="KAL3230086.1"/>
    </source>
</evidence>
<proteinExistence type="predicted"/>
<sequence length="264" mass="31088">MMQFNVRSPVVKAREETYLKKIERVLNVEKVSNDDLLRLETAHLCEPLEYFCNGLIEALMYPDQKFMVHHVQKSNKLVVDYLSIDQALQLGHPKMLEIIYLRSRVQRLNKRVSGEEKVTTMLGESLQEIHSLMLLIFHEFKEHMKVHLYEEFYGFILESQKQHFHAMMQLVQKYINVVETTKKNVSPAVLLTALKNYNIELNMITDKMVRCSPCYKEYVATIDGLEDADNFDPQELIDLASNSEFLQFYKDRSDKLRISSRKLF</sequence>
<dbReference type="EMBL" id="JBEVYD010000010">
    <property type="protein sequence ID" value="KAL3230086.1"/>
    <property type="molecule type" value="Genomic_DNA"/>
</dbReference>
<comment type="caution">
    <text evidence="1">The sequence shown here is derived from an EMBL/GenBank/DDBJ whole genome shotgun (WGS) entry which is preliminary data.</text>
</comment>
<organism evidence="1 2">
    <name type="scientific">Nakaseomyces bracarensis</name>
    <dbReference type="NCBI Taxonomy" id="273131"/>
    <lineage>
        <taxon>Eukaryota</taxon>
        <taxon>Fungi</taxon>
        <taxon>Dikarya</taxon>
        <taxon>Ascomycota</taxon>
        <taxon>Saccharomycotina</taxon>
        <taxon>Saccharomycetes</taxon>
        <taxon>Saccharomycetales</taxon>
        <taxon>Saccharomycetaceae</taxon>
        <taxon>Nakaseomyces</taxon>
    </lineage>
</organism>
<name>A0ABR4NPV4_9SACH</name>
<gene>
    <name evidence="1" type="ORF">RNJ44_01449</name>
</gene>
<keyword evidence="2" id="KW-1185">Reference proteome</keyword>
<accession>A0ABR4NPV4</accession>